<dbReference type="PANTHER" id="PTHR33620:SF1">
    <property type="entry name" value="UREASE ACCESSORY PROTEIN F"/>
    <property type="match status" value="1"/>
</dbReference>
<dbReference type="STRING" id="1797110.A3841_05005"/>
<reference evidence="4 5" key="1">
    <citation type="submission" date="2016-03" db="EMBL/GenBank/DDBJ databases">
        <title>Genome sequence of Pontibacter sp. nov., of the family cytophagaceae, isolated from marine sediment of the Yellow Sea, China.</title>
        <authorList>
            <person name="Zhang G."/>
            <person name="Zhang R."/>
        </authorList>
    </citation>
    <scope>NUCLEOTIDE SEQUENCE [LARGE SCALE GENOMIC DNA]</scope>
    <source>
        <strain evidence="4 5">S10-8</strain>
    </source>
</reference>
<gene>
    <name evidence="3" type="primary">ureF</name>
    <name evidence="4" type="ORF">A3841_05005</name>
</gene>
<dbReference type="PANTHER" id="PTHR33620">
    <property type="entry name" value="UREASE ACCESSORY PROTEIN F"/>
    <property type="match status" value="1"/>
</dbReference>
<evidence type="ECO:0000256" key="1">
    <source>
        <dbReference type="ARBA" id="ARBA00022988"/>
    </source>
</evidence>
<keyword evidence="3" id="KW-0963">Cytoplasm</keyword>
<accession>A0A1Q5P8E2</accession>
<dbReference type="RefSeq" id="WP_073854386.1">
    <property type="nucleotide sequence ID" value="NZ_LVWA01000012.1"/>
</dbReference>
<comment type="function">
    <text evidence="3">Required for maturation of urease via the functional incorporation of the urease nickel metallocenter.</text>
</comment>
<dbReference type="GO" id="GO:0016151">
    <property type="term" value="F:nickel cation binding"/>
    <property type="evidence" value="ECO:0007669"/>
    <property type="project" value="UniProtKB-UniRule"/>
</dbReference>
<evidence type="ECO:0000256" key="3">
    <source>
        <dbReference type="HAMAP-Rule" id="MF_01385"/>
    </source>
</evidence>
<comment type="subcellular location">
    <subcellularLocation>
        <location evidence="3">Cytoplasm</location>
    </subcellularLocation>
</comment>
<dbReference type="OrthoDB" id="9798772at2"/>
<keyword evidence="2 3" id="KW-0143">Chaperone</keyword>
<evidence type="ECO:0000313" key="5">
    <source>
        <dbReference type="Proteomes" id="UP000186551"/>
    </source>
</evidence>
<dbReference type="GO" id="GO:0005737">
    <property type="term" value="C:cytoplasm"/>
    <property type="evidence" value="ECO:0007669"/>
    <property type="project" value="UniProtKB-SubCell"/>
</dbReference>
<evidence type="ECO:0000256" key="2">
    <source>
        <dbReference type="ARBA" id="ARBA00023186"/>
    </source>
</evidence>
<keyword evidence="5" id="KW-1185">Reference proteome</keyword>
<dbReference type="HAMAP" id="MF_01385">
    <property type="entry name" value="UreF"/>
    <property type="match status" value="1"/>
</dbReference>
<evidence type="ECO:0000313" key="4">
    <source>
        <dbReference type="EMBL" id="OKL38517.1"/>
    </source>
</evidence>
<comment type="subunit">
    <text evidence="3">UreD, UreF and UreG form a complex that acts as a GTP-hydrolysis-dependent molecular chaperone, activating the urease apoprotein by helping to assemble the nickel containing metallocenter of UreC. The UreE protein probably delivers the nickel.</text>
</comment>
<dbReference type="InterPro" id="IPR038277">
    <property type="entry name" value="UreF_sf"/>
</dbReference>
<dbReference type="AlphaFoldDB" id="A0A1Q5P8E2"/>
<dbReference type="InterPro" id="IPR002639">
    <property type="entry name" value="UreF"/>
</dbReference>
<proteinExistence type="inferred from homology"/>
<keyword evidence="1 3" id="KW-0996">Nickel insertion</keyword>
<name>A0A1Q5P8E2_9BACT</name>
<protein>
    <recommendedName>
        <fullName evidence="3">Urease accessory protein UreF</fullName>
    </recommendedName>
</protein>
<dbReference type="Proteomes" id="UP000186551">
    <property type="component" value="Unassembled WGS sequence"/>
</dbReference>
<sequence length="229" mass="25716">MKNHYLSSLLHLSDSTLPIGGFSHSNGLETYVQKSIVHNAASAESFVKSMLSHNIKYNDAAFVRLSYQAAASGNVQEIIGLDQECTALKSPKETRQASTKLGVRLLKIFTRQKEHPLAQEYERAIQENEAAGHYCIAFGVYAFLMHIPVEDALMAFYYNATVGMVTNSVKLIPLGQLDGQDIIFRLHPLLQQLVQETLDLERDLVGICNIGFDVHCMQHEHLYSRLYMS</sequence>
<comment type="caution">
    <text evidence="4">The sequence shown here is derived from an EMBL/GenBank/DDBJ whole genome shotgun (WGS) entry which is preliminary data.</text>
</comment>
<dbReference type="Pfam" id="PF01730">
    <property type="entry name" value="UreF"/>
    <property type="match status" value="1"/>
</dbReference>
<dbReference type="EMBL" id="LVWA01000012">
    <property type="protein sequence ID" value="OKL38517.1"/>
    <property type="molecule type" value="Genomic_DNA"/>
</dbReference>
<organism evidence="4 5">
    <name type="scientific">Pontibacter flavimaris</name>
    <dbReference type="NCBI Taxonomy" id="1797110"/>
    <lineage>
        <taxon>Bacteria</taxon>
        <taxon>Pseudomonadati</taxon>
        <taxon>Bacteroidota</taxon>
        <taxon>Cytophagia</taxon>
        <taxon>Cytophagales</taxon>
        <taxon>Hymenobacteraceae</taxon>
        <taxon>Pontibacter</taxon>
    </lineage>
</organism>
<comment type="similarity">
    <text evidence="3">Belongs to the UreF family.</text>
</comment>
<dbReference type="PIRSF" id="PIRSF009467">
    <property type="entry name" value="Ureas_acces_UreF"/>
    <property type="match status" value="1"/>
</dbReference>
<dbReference type="Gene3D" id="1.10.4190.10">
    <property type="entry name" value="Urease accessory protein UreF"/>
    <property type="match status" value="1"/>
</dbReference>